<dbReference type="PANTHER" id="PTHR43304">
    <property type="entry name" value="PHYTOCHROME-LIKE PROTEIN CPH1"/>
    <property type="match status" value="1"/>
</dbReference>
<proteinExistence type="predicted"/>
<dbReference type="PANTHER" id="PTHR43304:SF1">
    <property type="entry name" value="PAC DOMAIN-CONTAINING PROTEIN"/>
    <property type="match status" value="1"/>
</dbReference>
<protein>
    <recommendedName>
        <fullName evidence="2">histidine kinase</fullName>
        <ecNumber evidence="2">2.7.13.3</ecNumber>
    </recommendedName>
</protein>
<dbReference type="STRING" id="1727163.AO498_14795"/>
<evidence type="ECO:0000256" key="4">
    <source>
        <dbReference type="ARBA" id="ARBA00022679"/>
    </source>
</evidence>
<evidence type="ECO:0000256" key="3">
    <source>
        <dbReference type="ARBA" id="ARBA00022553"/>
    </source>
</evidence>
<dbReference type="Pfam" id="PF08447">
    <property type="entry name" value="PAS_3"/>
    <property type="match status" value="1"/>
</dbReference>
<dbReference type="AlphaFoldDB" id="A0A142ERG3"/>
<evidence type="ECO:0000313" key="7">
    <source>
        <dbReference type="EMBL" id="AMQ57718.1"/>
    </source>
</evidence>
<name>A0A142ERG3_9BACT</name>
<dbReference type="InterPro" id="IPR000014">
    <property type="entry name" value="PAS"/>
</dbReference>
<dbReference type="InterPro" id="IPR000700">
    <property type="entry name" value="PAS-assoc_C"/>
</dbReference>
<dbReference type="RefSeq" id="WP_067549370.1">
    <property type="nucleotide sequence ID" value="NZ_CP012836.1"/>
</dbReference>
<dbReference type="Gene3D" id="3.30.450.20">
    <property type="entry name" value="PAS domain"/>
    <property type="match status" value="1"/>
</dbReference>
<gene>
    <name evidence="7" type="ORF">AO498_14795</name>
</gene>
<dbReference type="CDD" id="cd00130">
    <property type="entry name" value="PAS"/>
    <property type="match status" value="1"/>
</dbReference>
<dbReference type="KEGG" id="alm:AO498_14795"/>
<sequence>MKDWDPFQVLNHLSIKSEYFLQIALDKNGKVLSSDSGLGPIPSLFDKQQKPLQFSDCFLASDWVKFDTQRMKAWKTKHNSFLVELHKLNHPSEETIRTKWEFFFVAEDYGTCVGIGHPIDPIRPYNIGLGEFIDGSTFSNEVIDSLLENKMLGFWEFDLNERHENISNHLAHTLGYTEEEIRILGRIPWKKHIHPEDLEAFTNLLYTHFRTPGNVPFKTEFRLISKGKQTTWVMAFGQTVEWDQMGTPRRVQGIFLDINEKKRQEFWLKEHHFFLNELAFQQSHSLRARVANILGVLEILELEELSPTSQKLVNILKKETKMLDESLKKSIKESVQHHKILEQGLGTSDQ</sequence>
<accession>A0A142ERG3</accession>
<dbReference type="OrthoDB" id="818539at2"/>
<dbReference type="SUPFAM" id="SSF55785">
    <property type="entry name" value="PYP-like sensor domain (PAS domain)"/>
    <property type="match status" value="1"/>
</dbReference>
<dbReference type="EMBL" id="CP012836">
    <property type="protein sequence ID" value="AMQ57718.1"/>
    <property type="molecule type" value="Genomic_DNA"/>
</dbReference>
<keyword evidence="8" id="KW-1185">Reference proteome</keyword>
<comment type="catalytic activity">
    <reaction evidence="1">
        <text>ATP + protein L-histidine = ADP + protein N-phospho-L-histidine.</text>
        <dbReference type="EC" id="2.7.13.3"/>
    </reaction>
</comment>
<evidence type="ECO:0000256" key="1">
    <source>
        <dbReference type="ARBA" id="ARBA00000085"/>
    </source>
</evidence>
<reference evidence="8" key="1">
    <citation type="submission" date="2015-09" db="EMBL/GenBank/DDBJ databases">
        <title>Complete sequence of Algoriphagus sp. M8-2.</title>
        <authorList>
            <person name="Shintani M."/>
        </authorList>
    </citation>
    <scope>NUCLEOTIDE SEQUENCE [LARGE SCALE GENOMIC DNA]</scope>
    <source>
        <strain evidence="8">M8-2</strain>
    </source>
</reference>
<dbReference type="InterPro" id="IPR013655">
    <property type="entry name" value="PAS_fold_3"/>
</dbReference>
<dbReference type="PATRIC" id="fig|1727163.4.peg.3106"/>
<organism evidence="7 8">
    <name type="scientific">Algoriphagus sanaruensis</name>
    <dbReference type="NCBI Taxonomy" id="1727163"/>
    <lineage>
        <taxon>Bacteria</taxon>
        <taxon>Pseudomonadati</taxon>
        <taxon>Bacteroidota</taxon>
        <taxon>Cytophagia</taxon>
        <taxon>Cytophagales</taxon>
        <taxon>Cyclobacteriaceae</taxon>
        <taxon>Algoriphagus</taxon>
    </lineage>
</organism>
<evidence type="ECO:0000256" key="2">
    <source>
        <dbReference type="ARBA" id="ARBA00012438"/>
    </source>
</evidence>
<keyword evidence="4" id="KW-0808">Transferase</keyword>
<dbReference type="PROSITE" id="PS50113">
    <property type="entry name" value="PAC"/>
    <property type="match status" value="1"/>
</dbReference>
<evidence type="ECO:0000256" key="5">
    <source>
        <dbReference type="ARBA" id="ARBA00022777"/>
    </source>
</evidence>
<dbReference type="InterPro" id="IPR035965">
    <property type="entry name" value="PAS-like_dom_sf"/>
</dbReference>
<reference evidence="7 8" key="2">
    <citation type="journal article" date="2016" name="Genome Announc.">
        <title>Complete Genome Sequence of Algoriphagus sp. Strain M8-2, Isolated from a Brackish Lake.</title>
        <authorList>
            <person name="Muraguchi Y."/>
            <person name="Kushimoto K."/>
            <person name="Ohtsubo Y."/>
            <person name="Suzuki T."/>
            <person name="Dohra H."/>
            <person name="Kimbara K."/>
            <person name="Shintani M."/>
        </authorList>
    </citation>
    <scope>NUCLEOTIDE SEQUENCE [LARGE SCALE GENOMIC DNA]</scope>
    <source>
        <strain evidence="7 8">M8-2</strain>
    </source>
</reference>
<evidence type="ECO:0000259" key="6">
    <source>
        <dbReference type="PROSITE" id="PS50113"/>
    </source>
</evidence>
<evidence type="ECO:0000313" key="8">
    <source>
        <dbReference type="Proteomes" id="UP000073816"/>
    </source>
</evidence>
<dbReference type="GO" id="GO:0004673">
    <property type="term" value="F:protein histidine kinase activity"/>
    <property type="evidence" value="ECO:0007669"/>
    <property type="project" value="UniProtKB-EC"/>
</dbReference>
<feature type="domain" description="PAC" evidence="6">
    <location>
        <begin position="217"/>
        <end position="270"/>
    </location>
</feature>
<dbReference type="NCBIfam" id="TIGR00229">
    <property type="entry name" value="sensory_box"/>
    <property type="match status" value="1"/>
</dbReference>
<keyword evidence="3" id="KW-0597">Phosphoprotein</keyword>
<dbReference type="Proteomes" id="UP000073816">
    <property type="component" value="Chromosome"/>
</dbReference>
<dbReference type="InterPro" id="IPR052162">
    <property type="entry name" value="Sensor_kinase/Photoreceptor"/>
</dbReference>
<keyword evidence="5" id="KW-0418">Kinase</keyword>
<dbReference type="EC" id="2.7.13.3" evidence="2"/>